<name>A0ABT5A413_9CYAN</name>
<reference evidence="6 7" key="1">
    <citation type="submission" date="2023-01" db="EMBL/GenBank/DDBJ databases">
        <title>Genomes from the Australian National Cyanobacteria Reference Collection.</title>
        <authorList>
            <person name="Willis A."/>
            <person name="Lee E.M.F."/>
        </authorList>
    </citation>
    <scope>NUCLEOTIDE SEQUENCE [LARGE SCALE GENOMIC DNA]</scope>
    <source>
        <strain evidence="6 7">CS-537/01</strain>
    </source>
</reference>
<dbReference type="PANTHER" id="PTHR43847">
    <property type="entry name" value="BLL3993 PROTEIN"/>
    <property type="match status" value="1"/>
</dbReference>
<evidence type="ECO:0000256" key="1">
    <source>
        <dbReference type="ARBA" id="ARBA00004141"/>
    </source>
</evidence>
<dbReference type="RefSeq" id="WP_271805303.1">
    <property type="nucleotide sequence ID" value="NZ_JAQMTU010000049.1"/>
</dbReference>
<evidence type="ECO:0000313" key="7">
    <source>
        <dbReference type="Proteomes" id="UP001212123"/>
    </source>
</evidence>
<keyword evidence="4 5" id="KW-0472">Membrane</keyword>
<proteinExistence type="predicted"/>
<evidence type="ECO:0000256" key="2">
    <source>
        <dbReference type="ARBA" id="ARBA00022692"/>
    </source>
</evidence>
<comment type="subcellular location">
    <subcellularLocation>
        <location evidence="1">Membrane</location>
        <topology evidence="1">Multi-pass membrane protein</topology>
    </subcellularLocation>
</comment>
<feature type="transmembrane region" description="Helical" evidence="5">
    <location>
        <begin position="6"/>
        <end position="24"/>
    </location>
</feature>
<keyword evidence="7" id="KW-1185">Reference proteome</keyword>
<dbReference type="Gene3D" id="1.20.120.1630">
    <property type="match status" value="1"/>
</dbReference>
<keyword evidence="3 5" id="KW-1133">Transmembrane helix</keyword>
<evidence type="ECO:0000256" key="3">
    <source>
        <dbReference type="ARBA" id="ARBA00022989"/>
    </source>
</evidence>
<feature type="transmembrane region" description="Helical" evidence="5">
    <location>
        <begin position="31"/>
        <end position="54"/>
    </location>
</feature>
<keyword evidence="2 5" id="KW-0812">Transmembrane</keyword>
<dbReference type="Pfam" id="PF04140">
    <property type="entry name" value="ICMT"/>
    <property type="match status" value="1"/>
</dbReference>
<evidence type="ECO:0000256" key="5">
    <source>
        <dbReference type="SAM" id="Phobius"/>
    </source>
</evidence>
<feature type="transmembrane region" description="Helical" evidence="5">
    <location>
        <begin position="120"/>
        <end position="153"/>
    </location>
</feature>
<dbReference type="PANTHER" id="PTHR43847:SF1">
    <property type="entry name" value="BLL3993 PROTEIN"/>
    <property type="match status" value="1"/>
</dbReference>
<dbReference type="Proteomes" id="UP001212123">
    <property type="component" value="Unassembled WGS sequence"/>
</dbReference>
<evidence type="ECO:0000313" key="6">
    <source>
        <dbReference type="EMBL" id="MDB9486685.1"/>
    </source>
</evidence>
<protein>
    <submittedName>
        <fullName evidence="6">Isoprenylcysteine carboxylmethyltransferase family protein</fullName>
    </submittedName>
</protein>
<dbReference type="EMBL" id="JAQMTU010000049">
    <property type="protein sequence ID" value="MDB9486685.1"/>
    <property type="molecule type" value="Genomic_DNA"/>
</dbReference>
<dbReference type="InterPro" id="IPR007269">
    <property type="entry name" value="ICMT_MeTrfase"/>
</dbReference>
<gene>
    <name evidence="6" type="ORF">PN492_09010</name>
</gene>
<sequence>MNDSVFFLYMSNFLLIGGLPIIFFKRGQKNIRWLLTALPFFVSALLLIAGYVGLVSSFQYQSYWQMQTDIIATALGISSNSLISYTIGTHRVPLHLWHQDNDQSDHIVTYGPYKKIRHPFYTSFILSLIGTFVFFPHIISLLMLVYGIVGLILTAQREEKNLQKQDTYYREYMKKTGRFIPKYFTSKSDINNITSDEISNQ</sequence>
<accession>A0ABT5A413</accession>
<evidence type="ECO:0000256" key="4">
    <source>
        <dbReference type="ARBA" id="ARBA00023136"/>
    </source>
</evidence>
<organism evidence="6 7">
    <name type="scientific">Dolichospermum circinale CS-537/01</name>
    <dbReference type="NCBI Taxonomy" id="3021739"/>
    <lineage>
        <taxon>Bacteria</taxon>
        <taxon>Bacillati</taxon>
        <taxon>Cyanobacteriota</taxon>
        <taxon>Cyanophyceae</taxon>
        <taxon>Nostocales</taxon>
        <taxon>Aphanizomenonaceae</taxon>
        <taxon>Dolichospermum</taxon>
        <taxon>Dolichospermum circinale</taxon>
    </lineage>
</organism>
<dbReference type="InterPro" id="IPR052527">
    <property type="entry name" value="Metal_cation-efflux_comp"/>
</dbReference>
<comment type="caution">
    <text evidence="6">The sequence shown here is derived from an EMBL/GenBank/DDBJ whole genome shotgun (WGS) entry which is preliminary data.</text>
</comment>